<dbReference type="InterPro" id="IPR025944">
    <property type="entry name" value="Sigma_54_int_dom_CS"/>
</dbReference>
<dbReference type="EMBL" id="SJTG01000002">
    <property type="protein sequence ID" value="TCI10147.1"/>
    <property type="molecule type" value="Genomic_DNA"/>
</dbReference>
<gene>
    <name evidence="6" type="ORF">EZM97_14615</name>
</gene>
<dbReference type="GO" id="GO:0043565">
    <property type="term" value="F:sequence-specific DNA binding"/>
    <property type="evidence" value="ECO:0007669"/>
    <property type="project" value="InterPro"/>
</dbReference>
<dbReference type="PANTHER" id="PTHR32071:SF57">
    <property type="entry name" value="C4-DICARBOXYLATE TRANSPORT TRANSCRIPTIONAL REGULATORY PROTEIN DCTD"/>
    <property type="match status" value="1"/>
</dbReference>
<organism evidence="6 7">
    <name type="scientific">Dyella soli</name>
    <dbReference type="NCBI Taxonomy" id="522319"/>
    <lineage>
        <taxon>Bacteria</taxon>
        <taxon>Pseudomonadati</taxon>
        <taxon>Pseudomonadota</taxon>
        <taxon>Gammaproteobacteria</taxon>
        <taxon>Lysobacterales</taxon>
        <taxon>Rhodanobacteraceae</taxon>
        <taxon>Dyella</taxon>
    </lineage>
</organism>
<dbReference type="InterPro" id="IPR002078">
    <property type="entry name" value="Sigma_54_int"/>
</dbReference>
<accession>A0A4R0YMN8</accession>
<feature type="domain" description="Sigma-54 factor interaction" evidence="5">
    <location>
        <begin position="4"/>
        <end position="233"/>
    </location>
</feature>
<dbReference type="Pfam" id="PF00158">
    <property type="entry name" value="Sigma54_activat"/>
    <property type="match status" value="1"/>
</dbReference>
<dbReference type="Gene3D" id="1.10.10.60">
    <property type="entry name" value="Homeodomain-like"/>
    <property type="match status" value="1"/>
</dbReference>
<dbReference type="Gene3D" id="3.40.50.300">
    <property type="entry name" value="P-loop containing nucleotide triphosphate hydrolases"/>
    <property type="match status" value="1"/>
</dbReference>
<dbReference type="InterPro" id="IPR009057">
    <property type="entry name" value="Homeodomain-like_sf"/>
</dbReference>
<dbReference type="Proteomes" id="UP000291822">
    <property type="component" value="Unassembled WGS sequence"/>
</dbReference>
<dbReference type="PROSITE" id="PS50045">
    <property type="entry name" value="SIGMA54_INTERACT_4"/>
    <property type="match status" value="1"/>
</dbReference>
<evidence type="ECO:0000256" key="3">
    <source>
        <dbReference type="ARBA" id="ARBA00023015"/>
    </source>
</evidence>
<keyword evidence="1" id="KW-0547">Nucleotide-binding</keyword>
<dbReference type="PROSITE" id="PS00688">
    <property type="entry name" value="SIGMA54_INTERACT_3"/>
    <property type="match status" value="1"/>
</dbReference>
<sequence>MSAMLGQSAVLLSVREELRRFSACDVPVLIEGETGTGKELAAREIHYSSSRRDRPFVPVNCGALPDHLIENELFGHERGAYTDATSARPGLVDHARGGTLFLDEVDTLSAKAQVTLLRFLESNEFRPIGGGLARVSDARVIAATNSSLRQRVADGLFRRDLEYRLNALYVRLPPLRERAGDVPLLAAHFLDLAARRLDGLSKAWTNEATQILCAHHWPGNVRELENLALRAYMRTNEPVVDVSAITELVDIACEEVVEAFRAHSTDPMDLPYLAAKSHAMHAFEHRYLTHLMARTGGNVSSAARLSGTERRQLGKLLKKHGIDIRRFRSPP</sequence>
<evidence type="ECO:0000259" key="5">
    <source>
        <dbReference type="PROSITE" id="PS50045"/>
    </source>
</evidence>
<dbReference type="GO" id="GO:0006355">
    <property type="term" value="P:regulation of DNA-templated transcription"/>
    <property type="evidence" value="ECO:0007669"/>
    <property type="project" value="InterPro"/>
</dbReference>
<evidence type="ECO:0000256" key="2">
    <source>
        <dbReference type="ARBA" id="ARBA00022840"/>
    </source>
</evidence>
<dbReference type="SUPFAM" id="SSF46689">
    <property type="entry name" value="Homeodomain-like"/>
    <property type="match status" value="1"/>
</dbReference>
<comment type="caution">
    <text evidence="6">The sequence shown here is derived from an EMBL/GenBank/DDBJ whole genome shotgun (WGS) entry which is preliminary data.</text>
</comment>
<dbReference type="CDD" id="cd00009">
    <property type="entry name" value="AAA"/>
    <property type="match status" value="1"/>
</dbReference>
<name>A0A4R0YMN8_9GAMM</name>
<evidence type="ECO:0000313" key="6">
    <source>
        <dbReference type="EMBL" id="TCI10147.1"/>
    </source>
</evidence>
<keyword evidence="2" id="KW-0067">ATP-binding</keyword>
<dbReference type="SMART" id="SM00382">
    <property type="entry name" value="AAA"/>
    <property type="match status" value="1"/>
</dbReference>
<dbReference type="GO" id="GO:0005524">
    <property type="term" value="F:ATP binding"/>
    <property type="evidence" value="ECO:0007669"/>
    <property type="project" value="UniProtKB-KW"/>
</dbReference>
<reference evidence="6 7" key="1">
    <citation type="submission" date="2019-02" db="EMBL/GenBank/DDBJ databases">
        <title>Dyella amyloliquefaciens sp. nov., isolated from forest soil.</title>
        <authorList>
            <person name="Gao Z.-H."/>
            <person name="Qiu L.-H."/>
        </authorList>
    </citation>
    <scope>NUCLEOTIDE SEQUENCE [LARGE SCALE GENOMIC DNA]</scope>
    <source>
        <strain evidence="6 7">KACC 12747</strain>
    </source>
</reference>
<keyword evidence="4" id="KW-0804">Transcription</keyword>
<dbReference type="PANTHER" id="PTHR32071">
    <property type="entry name" value="TRANSCRIPTIONAL REGULATORY PROTEIN"/>
    <property type="match status" value="1"/>
</dbReference>
<dbReference type="InterPro" id="IPR003593">
    <property type="entry name" value="AAA+_ATPase"/>
</dbReference>
<dbReference type="Pfam" id="PF02954">
    <property type="entry name" value="HTH_8"/>
    <property type="match status" value="1"/>
</dbReference>
<keyword evidence="7" id="KW-1185">Reference proteome</keyword>
<dbReference type="Gene3D" id="1.10.8.60">
    <property type="match status" value="1"/>
</dbReference>
<dbReference type="SUPFAM" id="SSF52540">
    <property type="entry name" value="P-loop containing nucleoside triphosphate hydrolases"/>
    <property type="match status" value="1"/>
</dbReference>
<dbReference type="InterPro" id="IPR027417">
    <property type="entry name" value="P-loop_NTPase"/>
</dbReference>
<proteinExistence type="predicted"/>
<dbReference type="AlphaFoldDB" id="A0A4R0YMN8"/>
<evidence type="ECO:0000256" key="4">
    <source>
        <dbReference type="ARBA" id="ARBA00023163"/>
    </source>
</evidence>
<dbReference type="RefSeq" id="WP_131407885.1">
    <property type="nucleotide sequence ID" value="NZ_SJTG01000002.1"/>
</dbReference>
<dbReference type="InterPro" id="IPR002197">
    <property type="entry name" value="HTH_Fis"/>
</dbReference>
<keyword evidence="3" id="KW-0805">Transcription regulation</keyword>
<dbReference type="InterPro" id="IPR058031">
    <property type="entry name" value="AAA_lid_NorR"/>
</dbReference>
<dbReference type="PRINTS" id="PR01590">
    <property type="entry name" value="HTHFIS"/>
</dbReference>
<dbReference type="FunFam" id="3.40.50.300:FF:000006">
    <property type="entry name" value="DNA-binding transcriptional regulator NtrC"/>
    <property type="match status" value="1"/>
</dbReference>
<dbReference type="Pfam" id="PF25601">
    <property type="entry name" value="AAA_lid_14"/>
    <property type="match status" value="1"/>
</dbReference>
<evidence type="ECO:0000256" key="1">
    <source>
        <dbReference type="ARBA" id="ARBA00022741"/>
    </source>
</evidence>
<evidence type="ECO:0000313" key="7">
    <source>
        <dbReference type="Proteomes" id="UP000291822"/>
    </source>
</evidence>
<protein>
    <submittedName>
        <fullName evidence="6">Sigma-54-dependent Fis family transcriptional regulator</fullName>
    </submittedName>
</protein>